<dbReference type="AlphaFoldDB" id="A0A7C3YSL9"/>
<evidence type="ECO:0000313" key="4">
    <source>
        <dbReference type="EMBL" id="HGE99134.1"/>
    </source>
</evidence>
<evidence type="ECO:0000256" key="2">
    <source>
        <dbReference type="ARBA" id="ARBA00022737"/>
    </source>
</evidence>
<accession>A0A7C3YSL9</accession>
<keyword evidence="2" id="KW-0677">Repeat</keyword>
<protein>
    <recommendedName>
        <fullName evidence="5">Peptidase M23 domain-containing protein</fullName>
    </recommendedName>
</protein>
<proteinExistence type="predicted"/>
<reference evidence="4" key="1">
    <citation type="journal article" date="2020" name="mSystems">
        <title>Genome- and Community-Level Interaction Insights into Carbon Utilization and Element Cycling Functions of Hydrothermarchaeota in Hydrothermal Sediment.</title>
        <authorList>
            <person name="Zhou Z."/>
            <person name="Liu Y."/>
            <person name="Xu W."/>
            <person name="Pan J."/>
            <person name="Luo Z.H."/>
            <person name="Li M."/>
        </authorList>
    </citation>
    <scope>NUCLEOTIDE SEQUENCE [LARGE SCALE GENOMIC DNA]</scope>
    <source>
        <strain evidence="4">SpSt-906</strain>
    </source>
</reference>
<evidence type="ECO:0008006" key="5">
    <source>
        <dbReference type="Google" id="ProtNLM"/>
    </source>
</evidence>
<evidence type="ECO:0000256" key="3">
    <source>
        <dbReference type="SAM" id="SignalP"/>
    </source>
</evidence>
<dbReference type="SUPFAM" id="SSF51261">
    <property type="entry name" value="Duplicated hybrid motif"/>
    <property type="match status" value="1"/>
</dbReference>
<sequence>MKIGSLFSSLLLLTTSPLFGTGWPLPPGDSVYPLGNNWGNFQDYGSGSYFHNGIDGITVNQHNRPVIAVAKGWVKAWLTIQADWHWRLAISDSNLNFTGRAPGWLYAHIDPNRYHKQEGDSVVPGETIGYLVSWPVSGFDHIHFARISDTGRLWRRGNSQPQNPTWWFIQNPLTIIQPNTDTVRPTFENARANQLFAFCRNNSSTYLDPNNLNGDVDIIAKIYDQTGFTTGNSTWDKLAPYKIKYSIRGRYASIPETLSLIFKYRLPPSGSNEIYAVYKDDATCNSRGDYNNRDYFFIITNTDGDSVIEMADTSGKWRTQNFPDDYYWVKVIAEDVVGNRAAESMLVRTDNSFPIRDVGVTKITSPIGTIDSGMVITPACSVYNYGSANESYRVRMKIGSFYDQTAWVSNHIPGTNRYLTFPQTWRANNPRGTYPVSCSTELAEDMIPNNDRRIDSITIRIRDVGPVVLLLPTTIDSGATVTPACTVYNYGTTTENYTIRMKIGNFYNEVVSISNHTQGTKIYRTFPDWQANQIGTFPVSCSTELVNDMNFGNDKIISEVTVRRNISRDVGVKVIIAPRGDVSYLDSVIPTCTVYNYGTEVSYQVRMKIGDFYDERVSVTNHPPGTKFYLTFPPWWVIQSGIHPVSCSMELFGDMNPENDKKIDSASVIDLPSTRSWRKIAMVPQEPDGKKIKSGGTMTACAGNIYILKGNNTRTLYKYIPGYFLATIEDSVPLGPLRKKIKKGSGMTSDGRYLYIVKGANTREFFRYDTQRQEPVWETLPPVEGEKGLKGGTGICYAGGSIYLLKGSKTTEFYRFDISSMTWHKLKDAPESLGISKGYSDGSCLVAYNDTLLFALRGKYNEFYLYNIKKDSWYRRSPMPLIHPLLKKEKKVKEGAAMTTVYGKIFAFKGGNTGESWLYHPEEDFWEGWDTIPKDEVDRKMVKGGGSLAVGRCLSVYALKGNNTLSIWRCQPVRPSLIDRLEKGINTLFSQKKEGDLRIGNSAKIRIYNSLGVLLFMGRDYERRSETIKLPAGIYFLQRIERDRIYNQKILRIR</sequence>
<keyword evidence="1" id="KW-0880">Kelch repeat</keyword>
<keyword evidence="3" id="KW-0732">Signal</keyword>
<name>A0A7C3YSL9_UNCW3</name>
<evidence type="ECO:0000256" key="1">
    <source>
        <dbReference type="ARBA" id="ARBA00022441"/>
    </source>
</evidence>
<dbReference type="Gene3D" id="2.70.70.10">
    <property type="entry name" value="Glucose Permease (Domain IIA)"/>
    <property type="match status" value="1"/>
</dbReference>
<feature type="signal peptide" evidence="3">
    <location>
        <begin position="1"/>
        <end position="20"/>
    </location>
</feature>
<dbReference type="PANTHER" id="PTHR24412:SF489">
    <property type="entry name" value="RING FINGER DOMAIN AND KELCH REPEAT-CONTAINING PROTEIN DDB_G0271372"/>
    <property type="match status" value="1"/>
</dbReference>
<dbReference type="CDD" id="cd12797">
    <property type="entry name" value="M23_peptidase"/>
    <property type="match status" value="1"/>
</dbReference>
<dbReference type="SUPFAM" id="SSF117281">
    <property type="entry name" value="Kelch motif"/>
    <property type="match status" value="1"/>
</dbReference>
<dbReference type="PANTHER" id="PTHR24412">
    <property type="entry name" value="KELCH PROTEIN"/>
    <property type="match status" value="1"/>
</dbReference>
<comment type="caution">
    <text evidence="4">The sequence shown here is derived from an EMBL/GenBank/DDBJ whole genome shotgun (WGS) entry which is preliminary data.</text>
</comment>
<dbReference type="EMBL" id="DTMQ01000019">
    <property type="protein sequence ID" value="HGE99134.1"/>
    <property type="molecule type" value="Genomic_DNA"/>
</dbReference>
<organism evidence="4">
    <name type="scientific">candidate division WOR-3 bacterium</name>
    <dbReference type="NCBI Taxonomy" id="2052148"/>
    <lineage>
        <taxon>Bacteria</taxon>
        <taxon>Bacteria division WOR-3</taxon>
    </lineage>
</organism>
<feature type="chain" id="PRO_5028437330" description="Peptidase M23 domain-containing protein" evidence="3">
    <location>
        <begin position="21"/>
        <end position="1054"/>
    </location>
</feature>
<gene>
    <name evidence="4" type="ORF">ENX07_03580</name>
</gene>
<dbReference type="Gene3D" id="2.120.10.80">
    <property type="entry name" value="Kelch-type beta propeller"/>
    <property type="match status" value="1"/>
</dbReference>
<dbReference type="InterPro" id="IPR015915">
    <property type="entry name" value="Kelch-typ_b-propeller"/>
</dbReference>
<dbReference type="InterPro" id="IPR011055">
    <property type="entry name" value="Dup_hybrid_motif"/>
</dbReference>